<feature type="binding site" evidence="12">
    <location>
        <position position="824"/>
    </location>
    <ligand>
        <name>substrate</name>
    </ligand>
</feature>
<proteinExistence type="inferred from homology"/>
<dbReference type="SUPFAM" id="SSF52009">
    <property type="entry name" value="Phosphohistidine domain"/>
    <property type="match status" value="1"/>
</dbReference>
<evidence type="ECO:0000256" key="7">
    <source>
        <dbReference type="ARBA" id="ARBA00022777"/>
    </source>
</evidence>
<feature type="binding site" evidence="12">
    <location>
        <position position="827"/>
    </location>
    <ligand>
        <name>substrate</name>
    </ligand>
</feature>
<dbReference type="EMBL" id="HBIM01008921">
    <property type="protein sequence ID" value="CAE0409995.1"/>
    <property type="molecule type" value="Transcribed_RNA"/>
</dbReference>
<keyword evidence="8" id="KW-0067">ATP-binding</keyword>
<dbReference type="PANTHER" id="PTHR22931">
    <property type="entry name" value="PHOSPHOENOLPYRUVATE DIKINASE-RELATED"/>
    <property type="match status" value="1"/>
</dbReference>
<feature type="domain" description="Pyruvate phosphate dikinase AMP/ATP-binding" evidence="16">
    <location>
        <begin position="111"/>
        <end position="343"/>
    </location>
</feature>
<evidence type="ECO:0000256" key="3">
    <source>
        <dbReference type="ARBA" id="ARBA00011994"/>
    </source>
</evidence>
<dbReference type="GO" id="GO:0016301">
    <property type="term" value="F:kinase activity"/>
    <property type="evidence" value="ECO:0007669"/>
    <property type="project" value="UniProtKB-UniRule"/>
</dbReference>
<feature type="active site" description="Proton donor" evidence="11">
    <location>
        <position position="889"/>
    </location>
</feature>
<evidence type="ECO:0000256" key="2">
    <source>
        <dbReference type="ARBA" id="ARBA00007837"/>
    </source>
</evidence>
<feature type="binding site" evidence="12">
    <location>
        <position position="825"/>
    </location>
    <ligand>
        <name>substrate</name>
    </ligand>
</feature>
<evidence type="ECO:0000256" key="9">
    <source>
        <dbReference type="ARBA" id="ARBA00022842"/>
    </source>
</evidence>
<feature type="binding site" evidence="12">
    <location>
        <position position="664"/>
    </location>
    <ligand>
        <name>substrate</name>
    </ligand>
</feature>
<dbReference type="Pfam" id="PF02896">
    <property type="entry name" value="PEP-utilizers_C"/>
    <property type="match status" value="1"/>
</dbReference>
<keyword evidence="4" id="KW-0808">Transferase</keyword>
<dbReference type="Gene3D" id="1.20.80.30">
    <property type="match status" value="1"/>
</dbReference>
<dbReference type="PANTHER" id="PTHR22931:SF9">
    <property type="entry name" value="PYRUVATE, PHOSPHATE DIKINASE 1, CHLOROPLASTIC"/>
    <property type="match status" value="1"/>
</dbReference>
<dbReference type="InterPro" id="IPR036637">
    <property type="entry name" value="Phosphohistidine_dom_sf"/>
</dbReference>
<keyword evidence="9 13" id="KW-0460">Magnesium</keyword>
<accession>A0A7S3P797</accession>
<evidence type="ECO:0000259" key="17">
    <source>
        <dbReference type="Pfam" id="PF02896"/>
    </source>
</evidence>
<evidence type="ECO:0000259" key="16">
    <source>
        <dbReference type="Pfam" id="PF01326"/>
    </source>
</evidence>
<dbReference type="EC" id="2.7.9.1" evidence="3 10"/>
<dbReference type="SUPFAM" id="SSF56059">
    <property type="entry name" value="Glutathione synthetase ATP-binding domain-like"/>
    <property type="match status" value="1"/>
</dbReference>
<dbReference type="Pfam" id="PF01326">
    <property type="entry name" value="PPDK_N"/>
    <property type="match status" value="2"/>
</dbReference>
<dbReference type="InterPro" id="IPR010121">
    <property type="entry name" value="Pyruvate_phosphate_dikinase"/>
</dbReference>
<dbReference type="SUPFAM" id="SSF51621">
    <property type="entry name" value="Phosphoenolpyruvate/pyruvate domain"/>
    <property type="match status" value="1"/>
</dbReference>
<organism evidence="18">
    <name type="scientific">Amphora coffeiformis</name>
    <dbReference type="NCBI Taxonomy" id="265554"/>
    <lineage>
        <taxon>Eukaryota</taxon>
        <taxon>Sar</taxon>
        <taxon>Stramenopiles</taxon>
        <taxon>Ochrophyta</taxon>
        <taxon>Bacillariophyta</taxon>
        <taxon>Bacillariophyceae</taxon>
        <taxon>Bacillariophycidae</taxon>
        <taxon>Thalassiophysales</taxon>
        <taxon>Catenulaceae</taxon>
        <taxon>Amphora</taxon>
    </lineage>
</organism>
<dbReference type="InterPro" id="IPR018274">
    <property type="entry name" value="PEP_util_AS"/>
</dbReference>
<dbReference type="PROSITE" id="PS00370">
    <property type="entry name" value="PEP_ENZYMES_PHOS_SITE"/>
    <property type="match status" value="1"/>
</dbReference>
<evidence type="ECO:0000259" key="15">
    <source>
        <dbReference type="Pfam" id="PF00391"/>
    </source>
</evidence>
<comment type="catalytic activity">
    <reaction evidence="10">
        <text>pyruvate + phosphate + ATP = phosphoenolpyruvate + AMP + diphosphate + H(+)</text>
        <dbReference type="Rhea" id="RHEA:10756"/>
        <dbReference type="ChEBI" id="CHEBI:15361"/>
        <dbReference type="ChEBI" id="CHEBI:15378"/>
        <dbReference type="ChEBI" id="CHEBI:30616"/>
        <dbReference type="ChEBI" id="CHEBI:33019"/>
        <dbReference type="ChEBI" id="CHEBI:43474"/>
        <dbReference type="ChEBI" id="CHEBI:58702"/>
        <dbReference type="ChEBI" id="CHEBI:456215"/>
        <dbReference type="EC" id="2.7.9.1"/>
    </reaction>
</comment>
<sequence>MRKVGESFPDPPPHNVKKNSITQPPKSNCNTSSQTQPHTMTKAYSESVVPFGGSAPRVEKPNKDILGGKGLGLQEMSSIGIDVPPGFTLITSLCQVFDEHGDLPADLWALVDQAVARVEQDMGRKFGDTSGAQPLLFSCRSGAKISMPGMMDTVLNVGLNKETVEGMAKATGNRRFAFDAYRRLLDMFGDVVLGIPHEAFEDQLEALKSKAGVSVDTDLSASQLEELCGMYYKVYQAYGKEFPQDAKAQLRACIKAVFGSWNSERAIKYREINNITNLLGTACNIQTMVFGNLGNGSGTGVAFSRDPGTGVKELRGEYLVNAQGEDVVAGIRTPEHITVMEKSFPPAYKKFLENVDKLENHFKDMQDVEFTVEDGKLWMLQCRSGKRTGKAALQIACDLVNEGLCTTDEALLKVEPDHIGQVLHPDFDAADLKSALYKDNVVAVGLAGGPGAAVGKICFTTTAAEEMAAAGEEVILVRENTSPEDVGGMWASQGILTSRGGVTSHAAVVARGWGKPCVVGCDELEISEKNKTLIIKSTGEKFQEGHVISINGSTGEVIRVAIKTTIPSLEGTFGTLLKWSDDVKDTLKVLANADSGPDARKARELGAKGIGLCRTEHMFFAPERLPVVRRWILRGEDIDRVQDFQRTDFRDIFKEMDGLPVTIRLLDPPLHEFLPKPDEVTDEFAKTLNYDDAMSLKNDIANMHEENPMLGLRGCRLGITRPELTQMQAEAIINAAADCMEKDPKAKPFPRIMVPLVGNLVEFKHQALIIKRAAEKIKADRKINVLYEIGTMIEVPRAALISDQLAAATDPEDGKPLCSFFSYGTNDLTQMTMGISRDDAGGFIPHYKHMGVFEEDPFKSIDVGGVGWLVRLSAAKGRSVNPNLSLSVCGEHGGDPTSITFFDEIGLNYVSCSPFRVPVARLATGQASIKRQLAAKAPSKEERVIANNPLKA</sequence>
<keyword evidence="6" id="KW-0547">Nucleotide-binding</keyword>
<protein>
    <recommendedName>
        <fullName evidence="3 10">Pyruvate, phosphate dikinase</fullName>
        <ecNumber evidence="3 10">2.7.9.1</ecNumber>
    </recommendedName>
</protein>
<feature type="binding site" evidence="12">
    <location>
        <position position="826"/>
    </location>
    <ligand>
        <name>substrate</name>
    </ligand>
</feature>
<evidence type="ECO:0000256" key="4">
    <source>
        <dbReference type="ARBA" id="ARBA00022679"/>
    </source>
</evidence>
<evidence type="ECO:0000256" key="6">
    <source>
        <dbReference type="ARBA" id="ARBA00022741"/>
    </source>
</evidence>
<feature type="domain" description="Pyruvate phosphate dikinase AMP/ATP-binding" evidence="16">
    <location>
        <begin position="355"/>
        <end position="396"/>
    </location>
</feature>
<dbReference type="InterPro" id="IPR015813">
    <property type="entry name" value="Pyrv/PenolPyrv_kinase-like_dom"/>
</dbReference>
<evidence type="ECO:0000256" key="11">
    <source>
        <dbReference type="PIRSR" id="PIRSR000853-1"/>
    </source>
</evidence>
<dbReference type="GO" id="GO:0046872">
    <property type="term" value="F:metal ion binding"/>
    <property type="evidence" value="ECO:0007669"/>
    <property type="project" value="UniProtKB-UniRule"/>
</dbReference>
<evidence type="ECO:0000256" key="10">
    <source>
        <dbReference type="PIRNR" id="PIRNR000853"/>
    </source>
</evidence>
<dbReference type="Gene3D" id="3.30.1490.20">
    <property type="entry name" value="ATP-grasp fold, A domain"/>
    <property type="match status" value="1"/>
</dbReference>
<dbReference type="NCBIfam" id="TIGR01828">
    <property type="entry name" value="pyru_phos_dikin"/>
    <property type="match status" value="1"/>
</dbReference>
<dbReference type="PIRSF" id="PIRSF000853">
    <property type="entry name" value="PPDK"/>
    <property type="match status" value="1"/>
</dbReference>
<dbReference type="Gene3D" id="3.30.470.20">
    <property type="entry name" value="ATP-grasp fold, B domain"/>
    <property type="match status" value="1"/>
</dbReference>
<dbReference type="InterPro" id="IPR013815">
    <property type="entry name" value="ATP_grasp_subdomain_1"/>
</dbReference>
<dbReference type="NCBIfam" id="NF004531">
    <property type="entry name" value="PRK05878.1"/>
    <property type="match status" value="1"/>
</dbReference>
<feature type="binding site" evidence="12">
    <location>
        <position position="614"/>
    </location>
    <ligand>
        <name>substrate</name>
    </ligand>
</feature>
<feature type="binding site" evidence="12">
    <location>
        <position position="794"/>
    </location>
    <ligand>
        <name>substrate</name>
    </ligand>
</feature>
<feature type="compositionally biased region" description="Polar residues" evidence="14">
    <location>
        <begin position="18"/>
        <end position="40"/>
    </location>
</feature>
<comment type="cofactor">
    <cofactor evidence="1 10 13">
        <name>Mg(2+)</name>
        <dbReference type="ChEBI" id="CHEBI:18420"/>
    </cofactor>
</comment>
<dbReference type="InterPro" id="IPR008279">
    <property type="entry name" value="PEP-util_enz_mobile_dom"/>
</dbReference>
<evidence type="ECO:0000256" key="14">
    <source>
        <dbReference type="SAM" id="MobiDB-lite"/>
    </source>
</evidence>
<dbReference type="InterPro" id="IPR000121">
    <property type="entry name" value="PEP_util_C"/>
</dbReference>
<dbReference type="AlphaFoldDB" id="A0A7S3P797"/>
<name>A0A7S3P797_9STRA</name>
<feature type="domain" description="PEP-utilising enzyme mobile" evidence="15">
    <location>
        <begin position="472"/>
        <end position="555"/>
    </location>
</feature>
<dbReference type="Gene3D" id="3.20.20.60">
    <property type="entry name" value="Phosphoenolpyruvate-binding domains"/>
    <property type="match status" value="1"/>
</dbReference>
<dbReference type="GO" id="GO:0005524">
    <property type="term" value="F:ATP binding"/>
    <property type="evidence" value="ECO:0007669"/>
    <property type="project" value="UniProtKB-UniRule"/>
</dbReference>
<dbReference type="GO" id="GO:0050242">
    <property type="term" value="F:pyruvate, phosphate dikinase activity"/>
    <property type="evidence" value="ECO:0007669"/>
    <property type="project" value="UniProtKB-UniRule"/>
</dbReference>
<evidence type="ECO:0000313" key="18">
    <source>
        <dbReference type="EMBL" id="CAE0409995.1"/>
    </source>
</evidence>
<dbReference type="InterPro" id="IPR040442">
    <property type="entry name" value="Pyrv_kinase-like_dom_sf"/>
</dbReference>
<evidence type="ECO:0000256" key="12">
    <source>
        <dbReference type="PIRSR" id="PIRSR000853-2"/>
    </source>
</evidence>
<reference evidence="18" key="1">
    <citation type="submission" date="2021-01" db="EMBL/GenBank/DDBJ databases">
        <authorList>
            <person name="Corre E."/>
            <person name="Pelletier E."/>
            <person name="Niang G."/>
            <person name="Scheremetjew M."/>
            <person name="Finn R."/>
            <person name="Kale V."/>
            <person name="Holt S."/>
            <person name="Cochrane G."/>
            <person name="Meng A."/>
            <person name="Brown T."/>
            <person name="Cohen L."/>
        </authorList>
    </citation>
    <scope>NUCLEOTIDE SEQUENCE</scope>
    <source>
        <strain evidence="18">CCMP127</strain>
    </source>
</reference>
<dbReference type="Gene3D" id="3.50.30.10">
    <property type="entry name" value="Phosphohistidine domain"/>
    <property type="match status" value="1"/>
</dbReference>
<dbReference type="InterPro" id="IPR002192">
    <property type="entry name" value="PPDK_AMP/ATP-bd"/>
</dbReference>
<feature type="region of interest" description="Disordered" evidence="14">
    <location>
        <begin position="1"/>
        <end position="40"/>
    </location>
</feature>
<feature type="active site" description="Tele-phosphohistidine intermediate" evidence="11">
    <location>
        <position position="505"/>
    </location>
</feature>
<keyword evidence="5 13" id="KW-0479">Metal-binding</keyword>
<comment type="similarity">
    <text evidence="2 10">Belongs to the PEP-utilizing enzyme family.</text>
</comment>
<evidence type="ECO:0000256" key="1">
    <source>
        <dbReference type="ARBA" id="ARBA00001946"/>
    </source>
</evidence>
<evidence type="ECO:0000256" key="13">
    <source>
        <dbReference type="PIRSR" id="PIRSR000853-3"/>
    </source>
</evidence>
<feature type="binding site" evidence="13">
    <location>
        <position position="827"/>
    </location>
    <ligand>
        <name>Mg(2+)</name>
        <dbReference type="ChEBI" id="CHEBI:18420"/>
    </ligand>
</feature>
<feature type="domain" description="PEP-utilising enzyme C-terminal" evidence="17">
    <location>
        <begin position="571"/>
        <end position="926"/>
    </location>
</feature>
<evidence type="ECO:0000256" key="8">
    <source>
        <dbReference type="ARBA" id="ARBA00022840"/>
    </source>
</evidence>
<feature type="binding site" evidence="13">
    <location>
        <position position="794"/>
    </location>
    <ligand>
        <name>Mg(2+)</name>
        <dbReference type="ChEBI" id="CHEBI:18420"/>
    </ligand>
</feature>
<evidence type="ECO:0000256" key="5">
    <source>
        <dbReference type="ARBA" id="ARBA00022723"/>
    </source>
</evidence>
<dbReference type="Gene3D" id="1.10.189.10">
    <property type="entry name" value="Pyruvate Phosphate Dikinase, domain 2"/>
    <property type="match status" value="1"/>
</dbReference>
<dbReference type="Pfam" id="PF00391">
    <property type="entry name" value="PEP-utilizers"/>
    <property type="match status" value="1"/>
</dbReference>
<gene>
    <name evidence="18" type="ORF">ACOF00016_LOCUS7557</name>
</gene>
<keyword evidence="7" id="KW-0418">Kinase</keyword>